<gene>
    <name evidence="1" type="ORF">Satyrvirus6_34</name>
</gene>
<organism evidence="1">
    <name type="scientific">Satyrvirus sp</name>
    <dbReference type="NCBI Taxonomy" id="2487771"/>
    <lineage>
        <taxon>Viruses</taxon>
        <taxon>Varidnaviria</taxon>
        <taxon>Bamfordvirae</taxon>
        <taxon>Nucleocytoviricota</taxon>
        <taxon>Megaviricetes</taxon>
        <taxon>Imitervirales</taxon>
        <taxon>Mimiviridae</taxon>
        <taxon>Megamimivirinae</taxon>
    </lineage>
</organism>
<dbReference type="EMBL" id="MK072442">
    <property type="protein sequence ID" value="AYV85202.1"/>
    <property type="molecule type" value="Genomic_DNA"/>
</dbReference>
<protein>
    <submittedName>
        <fullName evidence="1">Uncharacterized protein</fullName>
    </submittedName>
</protein>
<evidence type="ECO:0000313" key="1">
    <source>
        <dbReference type="EMBL" id="AYV85202.1"/>
    </source>
</evidence>
<proteinExistence type="predicted"/>
<accession>A0A3G5ADE2</accession>
<sequence>MYKVFYEDFDPYAIDIVDEFYIRNKNTHGPILLQIDDVIPLFNDAKPRITNEFINVPRFIYTMINNEPESEKEAALKKYLDMIDSFLCSDEIRKKIFGDDWNKYEYVPLIEEHNKYYDLCKFYLKMDVDQYDNTSIYSKRHENYNLYNNFSGNFTTDTKFYVYGDDNKMSEIVVPSIFDIPPVLDKYDICKNKCIVHLDKILVDGNLVKKGEWDIINGKYYARLTAIKYAFGVGKKNSQIKQSTGIHSTDIHSTDIHSTDIHFSDIEFIS</sequence>
<reference evidence="1" key="1">
    <citation type="submission" date="2018-10" db="EMBL/GenBank/DDBJ databases">
        <title>Hidden diversity of soil giant viruses.</title>
        <authorList>
            <person name="Schulz F."/>
            <person name="Alteio L."/>
            <person name="Goudeau D."/>
            <person name="Ryan E.M."/>
            <person name="Malmstrom R.R."/>
            <person name="Blanchard J."/>
            <person name="Woyke T."/>
        </authorList>
    </citation>
    <scope>NUCLEOTIDE SEQUENCE</scope>
    <source>
        <strain evidence="1">SAV1</strain>
    </source>
</reference>
<name>A0A3G5ADE2_9VIRU</name>